<feature type="domain" description="Phosphotyrosine protein phosphatase I" evidence="5">
    <location>
        <begin position="17"/>
        <end position="195"/>
    </location>
</feature>
<dbReference type="PANTHER" id="PTHR11717:SF31">
    <property type="entry name" value="LOW MOLECULAR WEIGHT PROTEIN-TYROSINE-PHOSPHATASE ETP-RELATED"/>
    <property type="match status" value="1"/>
</dbReference>
<keyword evidence="2" id="KW-0378">Hydrolase</keyword>
<dbReference type="GO" id="GO:0004725">
    <property type="term" value="F:protein tyrosine phosphatase activity"/>
    <property type="evidence" value="ECO:0007669"/>
    <property type="project" value="InterPro"/>
</dbReference>
<dbReference type="Pfam" id="PF01451">
    <property type="entry name" value="LMWPc"/>
    <property type="match status" value="1"/>
</dbReference>
<dbReference type="Gene3D" id="3.40.50.2300">
    <property type="match status" value="1"/>
</dbReference>
<dbReference type="PANTHER" id="PTHR11717">
    <property type="entry name" value="LOW MOLECULAR WEIGHT PROTEIN TYROSINE PHOSPHATASE"/>
    <property type="match status" value="1"/>
</dbReference>
<evidence type="ECO:0000259" key="5">
    <source>
        <dbReference type="SMART" id="SM00226"/>
    </source>
</evidence>
<dbReference type="AlphaFoldDB" id="A0A285V3R6"/>
<evidence type="ECO:0000256" key="4">
    <source>
        <dbReference type="PIRSR" id="PIRSR617867-1"/>
    </source>
</evidence>
<dbReference type="SMART" id="SM00226">
    <property type="entry name" value="LMWPc"/>
    <property type="match status" value="1"/>
</dbReference>
<dbReference type="InterPro" id="IPR050438">
    <property type="entry name" value="LMW_PTPase"/>
</dbReference>
<dbReference type="InterPro" id="IPR036196">
    <property type="entry name" value="Ptyr_pPase_sf"/>
</dbReference>
<sequence>MIPPPAPSGGDGAPTGVSVLVVCTANICRSPVGERLLASRLEGSGVTVGSAGTAALVGRPVDPPMAELLAGAGFPAEAFTARQVRADLLRDAALVLTMTREHRAAVVATAPGAVRRAFLLTEAADIAEAVAASGWPAGVAPGPAARLAALPSLAGPHRVPGGSGVDVPDPHRRPAEDYARCFALIEDAVDRLVRAVS</sequence>
<dbReference type="Proteomes" id="UP000219435">
    <property type="component" value="Unassembled WGS sequence"/>
</dbReference>
<evidence type="ECO:0000256" key="2">
    <source>
        <dbReference type="ARBA" id="ARBA00022801"/>
    </source>
</evidence>
<accession>A0A285V3R6</accession>
<keyword evidence="7" id="KW-1185">Reference proteome</keyword>
<dbReference type="InterPro" id="IPR023485">
    <property type="entry name" value="Ptyr_pPase"/>
</dbReference>
<keyword evidence="3" id="KW-0904">Protein phosphatase</keyword>
<dbReference type="EMBL" id="OBQI01000001">
    <property type="protein sequence ID" value="SOC47151.1"/>
    <property type="molecule type" value="Genomic_DNA"/>
</dbReference>
<evidence type="ECO:0000313" key="7">
    <source>
        <dbReference type="Proteomes" id="UP000219435"/>
    </source>
</evidence>
<gene>
    <name evidence="6" type="ORF">SAMN05660748_0650</name>
</gene>
<proteinExistence type="inferred from homology"/>
<dbReference type="InterPro" id="IPR017867">
    <property type="entry name" value="Tyr_phospatase_low_mol_wt"/>
</dbReference>
<name>A0A285V3R6_9ACTN</name>
<organism evidence="6 7">
    <name type="scientific">Blastococcus aggregatus</name>
    <dbReference type="NCBI Taxonomy" id="38502"/>
    <lineage>
        <taxon>Bacteria</taxon>
        <taxon>Bacillati</taxon>
        <taxon>Actinomycetota</taxon>
        <taxon>Actinomycetes</taxon>
        <taxon>Geodermatophilales</taxon>
        <taxon>Geodermatophilaceae</taxon>
        <taxon>Blastococcus</taxon>
    </lineage>
</organism>
<evidence type="ECO:0000256" key="3">
    <source>
        <dbReference type="ARBA" id="ARBA00022912"/>
    </source>
</evidence>
<evidence type="ECO:0000313" key="6">
    <source>
        <dbReference type="EMBL" id="SOC47151.1"/>
    </source>
</evidence>
<comment type="similarity">
    <text evidence="1">Belongs to the low molecular weight phosphotyrosine protein phosphatase family.</text>
</comment>
<protein>
    <submittedName>
        <fullName evidence="6">Protein-tyrosine phosphatase</fullName>
    </submittedName>
</protein>
<evidence type="ECO:0000256" key="1">
    <source>
        <dbReference type="ARBA" id="ARBA00011063"/>
    </source>
</evidence>
<feature type="active site" description="Nucleophile" evidence="4">
    <location>
        <position position="23"/>
    </location>
</feature>
<dbReference type="SUPFAM" id="SSF52788">
    <property type="entry name" value="Phosphotyrosine protein phosphatases I"/>
    <property type="match status" value="1"/>
</dbReference>
<feature type="active site" evidence="4">
    <location>
        <position position="29"/>
    </location>
</feature>
<reference evidence="7" key="1">
    <citation type="submission" date="2017-08" db="EMBL/GenBank/DDBJ databases">
        <authorList>
            <person name="Varghese N."/>
            <person name="Submissions S."/>
        </authorList>
    </citation>
    <scope>NUCLEOTIDE SEQUENCE [LARGE SCALE GENOMIC DNA]</scope>
    <source>
        <strain evidence="7">DSM 4725</strain>
    </source>
</reference>
<dbReference type="PRINTS" id="PR00719">
    <property type="entry name" value="LMWPTPASE"/>
</dbReference>